<evidence type="ECO:0000313" key="3">
    <source>
        <dbReference type="Proteomes" id="UP000179524"/>
    </source>
</evidence>
<dbReference type="Proteomes" id="UP000179524">
    <property type="component" value="Unassembled WGS sequence"/>
</dbReference>
<sequence>MNVNKNSLSSSELGVLWLIYQQKTLILRMLEYFLEKSDNQQAKNIMGGVWQELDPLVEKVKRTFEEDGAVVPVGFTKADINLEAPKLYDNGFDILFLRVFKEISMGMYSICLNMSYREDVISIFENFSSLTQKTYKISTQYLLKNGLLSLPPKVTMPVTTEFIQSKEYLKGFRLFNDKRALNDLEIGIMHHGIESNLIGLQLITGFAQCTNNQDVKKYIKKGMELAKKQIKMYEDDLLNNNVQPSAAVGSTVTTSTIAPFSNKLMMYCIYLLNGFGMVGSSFGTMFTLRNDLIMDSGMTAKDILLYSNEGTKLMIKNGWFEEPPQSEDRVGLTK</sequence>
<evidence type="ECO:0000313" key="2">
    <source>
        <dbReference type="EMBL" id="OIJ17405.1"/>
    </source>
</evidence>
<name>A0A1S2M138_9BACI</name>
<evidence type="ECO:0008006" key="4">
    <source>
        <dbReference type="Google" id="ProtNLM"/>
    </source>
</evidence>
<comment type="caution">
    <text evidence="2">The sequence shown here is derived from an EMBL/GenBank/DDBJ whole genome shotgun (WGS) entry which is preliminary data.</text>
</comment>
<accession>A0A1S2M138</accession>
<keyword evidence="1" id="KW-0812">Transmembrane</keyword>
<dbReference type="InterPro" id="IPR021617">
    <property type="entry name" value="DUF3231"/>
</dbReference>
<keyword evidence="1" id="KW-1133">Transmembrane helix</keyword>
<dbReference type="Pfam" id="PF11553">
    <property type="entry name" value="DUF3231"/>
    <property type="match status" value="2"/>
</dbReference>
<gene>
    <name evidence="2" type="ORF">BKP37_02565</name>
</gene>
<protein>
    <recommendedName>
        <fullName evidence="4">Sugar isomerase</fullName>
    </recommendedName>
</protein>
<keyword evidence="3" id="KW-1185">Reference proteome</keyword>
<dbReference type="Gene3D" id="1.20.1260.10">
    <property type="match status" value="2"/>
</dbReference>
<evidence type="ECO:0000256" key="1">
    <source>
        <dbReference type="SAM" id="Phobius"/>
    </source>
</evidence>
<organism evidence="2 3">
    <name type="scientific">Anaerobacillus alkalilacustris</name>
    <dbReference type="NCBI Taxonomy" id="393763"/>
    <lineage>
        <taxon>Bacteria</taxon>
        <taxon>Bacillati</taxon>
        <taxon>Bacillota</taxon>
        <taxon>Bacilli</taxon>
        <taxon>Bacillales</taxon>
        <taxon>Bacillaceae</taxon>
        <taxon>Anaerobacillus</taxon>
    </lineage>
</organism>
<keyword evidence="1" id="KW-0472">Membrane</keyword>
<reference evidence="2 3" key="1">
    <citation type="submission" date="2016-10" db="EMBL/GenBank/DDBJ databases">
        <title>Draft genome sequences of four alkaliphilic bacteria belonging to the Anaerobacillus genus.</title>
        <authorList>
            <person name="Bassil N.M."/>
            <person name="Lloyd J.R."/>
        </authorList>
    </citation>
    <scope>NUCLEOTIDE SEQUENCE [LARGE SCALE GENOMIC DNA]</scope>
    <source>
        <strain evidence="2 3">DSM 18345</strain>
    </source>
</reference>
<dbReference type="EMBL" id="MLQR01000001">
    <property type="protein sequence ID" value="OIJ17405.1"/>
    <property type="molecule type" value="Genomic_DNA"/>
</dbReference>
<dbReference type="AlphaFoldDB" id="A0A1S2M138"/>
<dbReference type="RefSeq" id="WP_071308130.1">
    <property type="nucleotide sequence ID" value="NZ_MLQR01000001.1"/>
</dbReference>
<proteinExistence type="predicted"/>
<dbReference type="InterPro" id="IPR012347">
    <property type="entry name" value="Ferritin-like"/>
</dbReference>
<feature type="transmembrane region" description="Helical" evidence="1">
    <location>
        <begin position="264"/>
        <end position="288"/>
    </location>
</feature>